<sequence length="75" mass="8573">MYNILSNIAHIQLCTLCVTLWALSINLFTTISPPSYCIKVWSRKIGCFCLLTLPPSMENSLWMPMVPAYYNRTGK</sequence>
<reference evidence="2" key="1">
    <citation type="journal article" date="2016" name="Nature">
        <title>Genome evolution in the allotetraploid frog Xenopus laevis.</title>
        <authorList>
            <person name="Session A.M."/>
            <person name="Uno Y."/>
            <person name="Kwon T."/>
            <person name="Chapman J.A."/>
            <person name="Toyoda A."/>
            <person name="Takahashi S."/>
            <person name="Fukui A."/>
            <person name="Hikosaka A."/>
            <person name="Suzuki A."/>
            <person name="Kondo M."/>
            <person name="van Heeringen S.J."/>
            <person name="Quigley I."/>
            <person name="Heinz S."/>
            <person name="Ogino H."/>
            <person name="Ochi H."/>
            <person name="Hellsten U."/>
            <person name="Lyons J.B."/>
            <person name="Simakov O."/>
            <person name="Putnam N."/>
            <person name="Stites J."/>
            <person name="Kuroki Y."/>
            <person name="Tanaka T."/>
            <person name="Michiue T."/>
            <person name="Watanabe M."/>
            <person name="Bogdanovic O."/>
            <person name="Lister R."/>
            <person name="Georgiou G."/>
            <person name="Paranjpe S.S."/>
            <person name="van Kruijsbergen I."/>
            <person name="Shu S."/>
            <person name="Carlson J."/>
            <person name="Kinoshita T."/>
            <person name="Ohta Y."/>
            <person name="Mawaribuchi S."/>
            <person name="Jenkins J."/>
            <person name="Grimwood J."/>
            <person name="Schmutz J."/>
            <person name="Mitros T."/>
            <person name="Mozaffari S.V."/>
            <person name="Suzuki Y."/>
            <person name="Haramoto Y."/>
            <person name="Yamamoto T.S."/>
            <person name="Takagi C."/>
            <person name="Heald R."/>
            <person name="Miller K."/>
            <person name="Haudenschild C."/>
            <person name="Kitzman J."/>
            <person name="Nakayama T."/>
            <person name="Izutsu Y."/>
            <person name="Robert J."/>
            <person name="Fortriede J."/>
            <person name="Burns K."/>
            <person name="Lotay V."/>
            <person name="Karimi K."/>
            <person name="Yasuoka Y."/>
            <person name="Dichmann D.S."/>
            <person name="Flajnik M.F."/>
            <person name="Houston D.W."/>
            <person name="Shendure J."/>
            <person name="DuPasquier L."/>
            <person name="Vize P.D."/>
            <person name="Zorn A.M."/>
            <person name="Ito M."/>
            <person name="Marcotte E.M."/>
            <person name="Wallingford J.B."/>
            <person name="Ito Y."/>
            <person name="Asashima M."/>
            <person name="Ueno N."/>
            <person name="Matsuda Y."/>
            <person name="Veenstra G.J."/>
            <person name="Fujiyama A."/>
            <person name="Harland R.M."/>
            <person name="Taira M."/>
            <person name="Rokhsar D.S."/>
        </authorList>
    </citation>
    <scope>NUCLEOTIDE SEQUENCE [LARGE SCALE GENOMIC DNA]</scope>
    <source>
        <strain evidence="2">J</strain>
    </source>
</reference>
<protein>
    <submittedName>
        <fullName evidence="1">Uncharacterized protein</fullName>
    </submittedName>
</protein>
<dbReference type="EMBL" id="CM004476">
    <property type="protein sequence ID" value="OCT76413.1"/>
    <property type="molecule type" value="Genomic_DNA"/>
</dbReference>
<evidence type="ECO:0000313" key="2">
    <source>
        <dbReference type="Proteomes" id="UP000694892"/>
    </source>
</evidence>
<accession>A0A974HFY0</accession>
<proteinExistence type="predicted"/>
<dbReference type="Proteomes" id="UP000694892">
    <property type="component" value="Chromosome 6L"/>
</dbReference>
<dbReference type="AlphaFoldDB" id="A0A974HFY0"/>
<organism evidence="1 2">
    <name type="scientific">Xenopus laevis</name>
    <name type="common">African clawed frog</name>
    <dbReference type="NCBI Taxonomy" id="8355"/>
    <lineage>
        <taxon>Eukaryota</taxon>
        <taxon>Metazoa</taxon>
        <taxon>Chordata</taxon>
        <taxon>Craniata</taxon>
        <taxon>Vertebrata</taxon>
        <taxon>Euteleostomi</taxon>
        <taxon>Amphibia</taxon>
        <taxon>Batrachia</taxon>
        <taxon>Anura</taxon>
        <taxon>Pipoidea</taxon>
        <taxon>Pipidae</taxon>
        <taxon>Xenopodinae</taxon>
        <taxon>Xenopus</taxon>
        <taxon>Xenopus</taxon>
    </lineage>
</organism>
<evidence type="ECO:0000313" key="1">
    <source>
        <dbReference type="EMBL" id="OCT76413.1"/>
    </source>
</evidence>
<gene>
    <name evidence="1" type="ORF">XELAEV_18031612mg</name>
</gene>
<name>A0A974HFY0_XENLA</name>